<dbReference type="EMBL" id="JABSTR010000007">
    <property type="protein sequence ID" value="KAH9375275.1"/>
    <property type="molecule type" value="Genomic_DNA"/>
</dbReference>
<evidence type="ECO:0000313" key="3">
    <source>
        <dbReference type="Proteomes" id="UP000821853"/>
    </source>
</evidence>
<evidence type="ECO:0000259" key="1">
    <source>
        <dbReference type="Pfam" id="PF00685"/>
    </source>
</evidence>
<keyword evidence="3" id="KW-1185">Reference proteome</keyword>
<dbReference type="VEuPathDB" id="VectorBase:HLOH_044116"/>
<dbReference type="Gene3D" id="3.40.50.300">
    <property type="entry name" value="P-loop containing nucleotide triphosphate hydrolases"/>
    <property type="match status" value="1"/>
</dbReference>
<dbReference type="InterPro" id="IPR000863">
    <property type="entry name" value="Sulfotransferase_dom"/>
</dbReference>
<dbReference type="GO" id="GO:0008146">
    <property type="term" value="F:sulfotransferase activity"/>
    <property type="evidence" value="ECO:0007669"/>
    <property type="project" value="InterPro"/>
</dbReference>
<name>A0A9J6GJ35_HAELO</name>
<gene>
    <name evidence="2" type="ORF">HPB48_010833</name>
</gene>
<dbReference type="SUPFAM" id="SSF52540">
    <property type="entry name" value="P-loop containing nucleoside triphosphate hydrolases"/>
    <property type="match status" value="1"/>
</dbReference>
<sequence>MAEFIGDDKGKMLRENSELLDNILQRTTFEYMKDRPTYSRQSFRPSFMASPLMQNLVPELKKGFQNLVELTKKPMTGEFLRKGKIGDWRNHFSQQQIQRMKERIVEATKGSTLMSLWDDVDIP</sequence>
<comment type="caution">
    <text evidence="2">The sequence shown here is derived from an EMBL/GenBank/DDBJ whole genome shotgun (WGS) entry which is preliminary data.</text>
</comment>
<dbReference type="InterPro" id="IPR027417">
    <property type="entry name" value="P-loop_NTPase"/>
</dbReference>
<proteinExistence type="predicted"/>
<dbReference type="OrthoDB" id="6507163at2759"/>
<reference evidence="2 3" key="1">
    <citation type="journal article" date="2020" name="Cell">
        <title>Large-Scale Comparative Analyses of Tick Genomes Elucidate Their Genetic Diversity and Vector Capacities.</title>
        <authorList>
            <consortium name="Tick Genome and Microbiome Consortium (TIGMIC)"/>
            <person name="Jia N."/>
            <person name="Wang J."/>
            <person name="Shi W."/>
            <person name="Du L."/>
            <person name="Sun Y."/>
            <person name="Zhan W."/>
            <person name="Jiang J.F."/>
            <person name="Wang Q."/>
            <person name="Zhang B."/>
            <person name="Ji P."/>
            <person name="Bell-Sakyi L."/>
            <person name="Cui X.M."/>
            <person name="Yuan T.T."/>
            <person name="Jiang B.G."/>
            <person name="Yang W.F."/>
            <person name="Lam T.T."/>
            <person name="Chang Q.C."/>
            <person name="Ding S.J."/>
            <person name="Wang X.J."/>
            <person name="Zhu J.G."/>
            <person name="Ruan X.D."/>
            <person name="Zhao L."/>
            <person name="Wei J.T."/>
            <person name="Ye R.Z."/>
            <person name="Que T.C."/>
            <person name="Du C.H."/>
            <person name="Zhou Y.H."/>
            <person name="Cheng J.X."/>
            <person name="Dai P.F."/>
            <person name="Guo W.B."/>
            <person name="Han X.H."/>
            <person name="Huang E.J."/>
            <person name="Li L.F."/>
            <person name="Wei W."/>
            <person name="Gao Y.C."/>
            <person name="Liu J.Z."/>
            <person name="Shao H.Z."/>
            <person name="Wang X."/>
            <person name="Wang C.C."/>
            <person name="Yang T.C."/>
            <person name="Huo Q.B."/>
            <person name="Li W."/>
            <person name="Chen H.Y."/>
            <person name="Chen S.E."/>
            <person name="Zhou L.G."/>
            <person name="Ni X.B."/>
            <person name="Tian J.H."/>
            <person name="Sheng Y."/>
            <person name="Liu T."/>
            <person name="Pan Y.S."/>
            <person name="Xia L.Y."/>
            <person name="Li J."/>
            <person name="Zhao F."/>
            <person name="Cao W.C."/>
        </authorList>
    </citation>
    <scope>NUCLEOTIDE SEQUENCE [LARGE SCALE GENOMIC DNA]</scope>
    <source>
        <strain evidence="2">HaeL-2018</strain>
    </source>
</reference>
<dbReference type="Pfam" id="PF00685">
    <property type="entry name" value="Sulfotransfer_1"/>
    <property type="match status" value="1"/>
</dbReference>
<dbReference type="AlphaFoldDB" id="A0A9J6GJ35"/>
<organism evidence="2 3">
    <name type="scientific">Haemaphysalis longicornis</name>
    <name type="common">Bush tick</name>
    <dbReference type="NCBI Taxonomy" id="44386"/>
    <lineage>
        <taxon>Eukaryota</taxon>
        <taxon>Metazoa</taxon>
        <taxon>Ecdysozoa</taxon>
        <taxon>Arthropoda</taxon>
        <taxon>Chelicerata</taxon>
        <taxon>Arachnida</taxon>
        <taxon>Acari</taxon>
        <taxon>Parasitiformes</taxon>
        <taxon>Ixodida</taxon>
        <taxon>Ixodoidea</taxon>
        <taxon>Ixodidae</taxon>
        <taxon>Haemaphysalinae</taxon>
        <taxon>Haemaphysalis</taxon>
    </lineage>
</organism>
<protein>
    <recommendedName>
        <fullName evidence="1">Sulfotransferase domain-containing protein</fullName>
    </recommendedName>
</protein>
<dbReference type="Proteomes" id="UP000821853">
    <property type="component" value="Chromosome 5"/>
</dbReference>
<accession>A0A9J6GJ35</accession>
<evidence type="ECO:0000313" key="2">
    <source>
        <dbReference type="EMBL" id="KAH9375275.1"/>
    </source>
</evidence>
<feature type="domain" description="Sulfotransferase" evidence="1">
    <location>
        <begin position="17"/>
        <end position="111"/>
    </location>
</feature>